<dbReference type="AlphaFoldDB" id="A0A1I4TEC3"/>
<proteinExistence type="predicted"/>
<keyword evidence="2" id="KW-0808">Transferase</keyword>
<reference evidence="2 3" key="1">
    <citation type="submission" date="2016-10" db="EMBL/GenBank/DDBJ databases">
        <authorList>
            <person name="de Groot N.N."/>
        </authorList>
    </citation>
    <scope>NUCLEOTIDE SEQUENCE [LARGE SCALE GENOMIC DNA]</scope>
    <source>
        <strain evidence="2 3">DSM 9990</strain>
    </source>
</reference>
<evidence type="ECO:0000259" key="1">
    <source>
        <dbReference type="PROSITE" id="PS50873"/>
    </source>
</evidence>
<gene>
    <name evidence="2" type="ORF">SAMN05660836_01365</name>
</gene>
<dbReference type="InterPro" id="IPR001173">
    <property type="entry name" value="Glyco_trans_2-like"/>
</dbReference>
<dbReference type="Pfam" id="PF13641">
    <property type="entry name" value="Glyco_tranf_2_3"/>
    <property type="match status" value="1"/>
</dbReference>
<dbReference type="PANTHER" id="PTHR43179:SF7">
    <property type="entry name" value="RHAMNOSYLTRANSFERASE WBBL"/>
    <property type="match status" value="1"/>
</dbReference>
<feature type="domain" description="Plant heme peroxidase family profile" evidence="1">
    <location>
        <begin position="38"/>
        <end position="328"/>
    </location>
</feature>
<keyword evidence="3" id="KW-1185">Reference proteome</keyword>
<dbReference type="Pfam" id="PF00535">
    <property type="entry name" value="Glycos_transf_2"/>
    <property type="match status" value="1"/>
</dbReference>
<dbReference type="EMBL" id="FOUU01000003">
    <property type="protein sequence ID" value="SFM74930.1"/>
    <property type="molecule type" value="Genomic_DNA"/>
</dbReference>
<dbReference type="Gene3D" id="3.90.550.10">
    <property type="entry name" value="Spore Coat Polysaccharide Biosynthesis Protein SpsA, Chain A"/>
    <property type="match status" value="2"/>
</dbReference>
<dbReference type="GO" id="GO:0020037">
    <property type="term" value="F:heme binding"/>
    <property type="evidence" value="ECO:0007669"/>
    <property type="project" value="InterPro"/>
</dbReference>
<evidence type="ECO:0000313" key="3">
    <source>
        <dbReference type="Proteomes" id="UP000199611"/>
    </source>
</evidence>
<name>A0A1I4TEC3_9BACT</name>
<dbReference type="PROSITE" id="PS50873">
    <property type="entry name" value="PEROXIDASE_4"/>
    <property type="match status" value="1"/>
</dbReference>
<dbReference type="GO" id="GO:0004601">
    <property type="term" value="F:peroxidase activity"/>
    <property type="evidence" value="ECO:0007669"/>
    <property type="project" value="InterPro"/>
</dbReference>
<dbReference type="STRING" id="39841.SAMN05660836_01365"/>
<sequence>MINTKLYSKQITNNDQKLIVLVTIIIPVYGNLNLTKKCVSSILKIKSKIPFELIIIDDASQDATPDYLRYISRQYPFVRTLRNEKNSGFAVACNRGAAISRGKYLLFLNNDTVPLPGWLDALVEVAERDERIAVVGAKLLYPNGTIQHAGVLFRNFPFPLNPFHVYAGKPSDFPEANVERDYDVVTAACMLVRRDVFEKMGGFDERFVNGYEDVDFCLRVREAGYRVVYTPKSVVYHLESATPGRFDHSIPNIRLLHNRWMGKVNYVLKKEPRVTVVIVNYNGWGDTLEALSSVFMKERYERFNVVVVDNASKIDLSNEIKAFCDDVGRSYYRVTENVPSHAEFKGEVFFKRLGVNKGFGGGCNEGIKMALAWGADYVWLLNNDTIIGDLAMYYLVSLAEYFQNVAIVGSQLRCYPDVEKVQFDGSSVSYRGISEAKDVEKILNVSFVSGASMLIKSDFLRSYGLLREDYFLYFEDNEICLRARRCGFEILYNPLSVVYHKGGSSIGDFMESPISNYYGIRNSLFFYEEFYKNHVWDCVDYIQRSVLPKLVSKGDVLGLEAALEAIKDFLQNRKGPRESVTDGEEGFRESLSGNQPHYANLLNSLLRLQAALLRDPGRQGIIRAYFDTVRTLISLRIEGRRSDRVGE</sequence>
<evidence type="ECO:0000313" key="2">
    <source>
        <dbReference type="EMBL" id="SFM74930.1"/>
    </source>
</evidence>
<dbReference type="Proteomes" id="UP000199611">
    <property type="component" value="Unassembled WGS sequence"/>
</dbReference>
<dbReference type="SUPFAM" id="SSF53448">
    <property type="entry name" value="Nucleotide-diphospho-sugar transferases"/>
    <property type="match status" value="2"/>
</dbReference>
<organism evidence="2 3">
    <name type="scientific">Thermodesulforhabdus norvegica</name>
    <dbReference type="NCBI Taxonomy" id="39841"/>
    <lineage>
        <taxon>Bacteria</taxon>
        <taxon>Pseudomonadati</taxon>
        <taxon>Thermodesulfobacteriota</taxon>
        <taxon>Syntrophobacteria</taxon>
        <taxon>Syntrophobacterales</taxon>
        <taxon>Thermodesulforhabdaceae</taxon>
        <taxon>Thermodesulforhabdus</taxon>
    </lineage>
</organism>
<dbReference type="InterPro" id="IPR029044">
    <property type="entry name" value="Nucleotide-diphossugar_trans"/>
</dbReference>
<dbReference type="GO" id="GO:0006979">
    <property type="term" value="P:response to oxidative stress"/>
    <property type="evidence" value="ECO:0007669"/>
    <property type="project" value="InterPro"/>
</dbReference>
<accession>A0A1I4TEC3</accession>
<dbReference type="InterPro" id="IPR002016">
    <property type="entry name" value="Haem_peroxidase"/>
</dbReference>
<protein>
    <submittedName>
        <fullName evidence="2">Glycosyltransferase, GT2 family</fullName>
    </submittedName>
</protein>
<dbReference type="OrthoDB" id="9790457at2"/>
<dbReference type="GO" id="GO:0016740">
    <property type="term" value="F:transferase activity"/>
    <property type="evidence" value="ECO:0007669"/>
    <property type="project" value="UniProtKB-KW"/>
</dbReference>
<dbReference type="PANTHER" id="PTHR43179">
    <property type="entry name" value="RHAMNOSYLTRANSFERASE WBBL"/>
    <property type="match status" value="1"/>
</dbReference>
<dbReference type="CDD" id="cd04186">
    <property type="entry name" value="GT_2_like_c"/>
    <property type="match status" value="2"/>
</dbReference>